<dbReference type="RefSeq" id="WP_132875875.1">
    <property type="nucleotide sequence ID" value="NZ_SLXQ01000001.1"/>
</dbReference>
<dbReference type="AlphaFoldDB" id="A0A4R2RDA9"/>
<evidence type="ECO:0000313" key="3">
    <source>
        <dbReference type="Proteomes" id="UP000294911"/>
    </source>
</evidence>
<reference evidence="2 3" key="1">
    <citation type="submission" date="2019-03" db="EMBL/GenBank/DDBJ databases">
        <title>Genomic Encyclopedia of Type Strains, Phase IV (KMG-IV): sequencing the most valuable type-strain genomes for metagenomic binning, comparative biology and taxonomic classification.</title>
        <authorList>
            <person name="Goeker M."/>
        </authorList>
    </citation>
    <scope>NUCLEOTIDE SEQUENCE [LARGE SCALE GENOMIC DNA]</scope>
    <source>
        <strain evidence="2 3">DSM 45765</strain>
    </source>
</reference>
<sequence>MRKFASRAVAAIAITAGIIGFGAGTASAEPVSDNPSIGELKNSWDQGGAMVGGGAAQMVSSAWLGVPLSAIWLGHEAVGATADVAPVQ</sequence>
<comment type="caution">
    <text evidence="2">The sequence shown here is derived from an EMBL/GenBank/DDBJ whole genome shotgun (WGS) entry which is preliminary data.</text>
</comment>
<organism evidence="2 3">
    <name type="scientific">Tamaricihabitans halophyticus</name>
    <dbReference type="NCBI Taxonomy" id="1262583"/>
    <lineage>
        <taxon>Bacteria</taxon>
        <taxon>Bacillati</taxon>
        <taxon>Actinomycetota</taxon>
        <taxon>Actinomycetes</taxon>
        <taxon>Pseudonocardiales</taxon>
        <taxon>Pseudonocardiaceae</taxon>
        <taxon>Tamaricihabitans</taxon>
    </lineage>
</organism>
<accession>A0A4R2RDA9</accession>
<gene>
    <name evidence="2" type="ORF">EV191_1011350</name>
</gene>
<proteinExistence type="predicted"/>
<dbReference type="EMBL" id="SLXQ01000001">
    <property type="protein sequence ID" value="TCP57395.1"/>
    <property type="molecule type" value="Genomic_DNA"/>
</dbReference>
<feature type="chain" id="PRO_5020510332" description="Secreted protein" evidence="1">
    <location>
        <begin position="29"/>
        <end position="88"/>
    </location>
</feature>
<dbReference type="Proteomes" id="UP000294911">
    <property type="component" value="Unassembled WGS sequence"/>
</dbReference>
<evidence type="ECO:0008006" key="4">
    <source>
        <dbReference type="Google" id="ProtNLM"/>
    </source>
</evidence>
<keyword evidence="3" id="KW-1185">Reference proteome</keyword>
<evidence type="ECO:0000313" key="2">
    <source>
        <dbReference type="EMBL" id="TCP57395.1"/>
    </source>
</evidence>
<keyword evidence="1" id="KW-0732">Signal</keyword>
<name>A0A4R2RDA9_9PSEU</name>
<protein>
    <recommendedName>
        <fullName evidence="4">Secreted protein</fullName>
    </recommendedName>
</protein>
<feature type="signal peptide" evidence="1">
    <location>
        <begin position="1"/>
        <end position="28"/>
    </location>
</feature>
<evidence type="ECO:0000256" key="1">
    <source>
        <dbReference type="SAM" id="SignalP"/>
    </source>
</evidence>